<gene>
    <name evidence="2" type="ORF">HBA54_26220</name>
</gene>
<feature type="transmembrane region" description="Helical" evidence="1">
    <location>
        <begin position="6"/>
        <end position="24"/>
    </location>
</feature>
<dbReference type="GO" id="GO:0005886">
    <property type="term" value="C:plasma membrane"/>
    <property type="evidence" value="ECO:0007669"/>
    <property type="project" value="TreeGrafter"/>
</dbReference>
<dbReference type="PANTHER" id="PTHR34821:SF2">
    <property type="entry name" value="INNER MEMBRANE PROTEIN YDCZ"/>
    <property type="match status" value="1"/>
</dbReference>
<sequence>MNASSFFVAAALVTGSLVPLQLAFNAQLGAVTKSPYTAGLIVFVIGAIALSATVAAMRPPLPSLSSLASAPPTVWLGGLITTGYILAIVIITPKLGVGSTTILILAGQILVALVLDHLGAFGSPQHSLTLWRVSGAVLVVAGVVVIRTH</sequence>
<dbReference type="RefSeq" id="WP_167230818.1">
    <property type="nucleotide sequence ID" value="NZ_JAAQPH010000032.1"/>
</dbReference>
<dbReference type="Proteomes" id="UP000761264">
    <property type="component" value="Unassembled WGS sequence"/>
</dbReference>
<keyword evidence="1" id="KW-0472">Membrane</keyword>
<protein>
    <submittedName>
        <fullName evidence="2">DMT family transporter</fullName>
    </submittedName>
</protein>
<dbReference type="Pfam" id="PF04657">
    <property type="entry name" value="DMT_YdcZ"/>
    <property type="match status" value="1"/>
</dbReference>
<reference evidence="2" key="1">
    <citation type="submission" date="2020-03" db="EMBL/GenBank/DDBJ databases">
        <title>Genome of Pelagibius litoralis DSM 21314T.</title>
        <authorList>
            <person name="Wang G."/>
        </authorList>
    </citation>
    <scope>NUCLEOTIDE SEQUENCE</scope>
    <source>
        <strain evidence="2">DSM 21314</strain>
    </source>
</reference>
<feature type="transmembrane region" description="Helical" evidence="1">
    <location>
        <begin position="103"/>
        <end position="122"/>
    </location>
</feature>
<feature type="transmembrane region" description="Helical" evidence="1">
    <location>
        <begin position="74"/>
        <end position="91"/>
    </location>
</feature>
<feature type="transmembrane region" description="Helical" evidence="1">
    <location>
        <begin position="36"/>
        <end position="54"/>
    </location>
</feature>
<organism evidence="2 3">
    <name type="scientific">Pelagibius litoralis</name>
    <dbReference type="NCBI Taxonomy" id="374515"/>
    <lineage>
        <taxon>Bacteria</taxon>
        <taxon>Pseudomonadati</taxon>
        <taxon>Pseudomonadota</taxon>
        <taxon>Alphaproteobacteria</taxon>
        <taxon>Rhodospirillales</taxon>
        <taxon>Rhodovibrionaceae</taxon>
        <taxon>Pelagibius</taxon>
    </lineage>
</organism>
<feature type="transmembrane region" description="Helical" evidence="1">
    <location>
        <begin position="128"/>
        <end position="146"/>
    </location>
</feature>
<comment type="caution">
    <text evidence="2">The sequence shown here is derived from an EMBL/GenBank/DDBJ whole genome shotgun (WGS) entry which is preliminary data.</text>
</comment>
<keyword evidence="1" id="KW-0812">Transmembrane</keyword>
<dbReference type="AlphaFoldDB" id="A0A967F317"/>
<dbReference type="PANTHER" id="PTHR34821">
    <property type="entry name" value="INNER MEMBRANE PROTEIN YDCZ"/>
    <property type="match status" value="1"/>
</dbReference>
<keyword evidence="1" id="KW-1133">Transmembrane helix</keyword>
<keyword evidence="3" id="KW-1185">Reference proteome</keyword>
<evidence type="ECO:0000313" key="3">
    <source>
        <dbReference type="Proteomes" id="UP000761264"/>
    </source>
</evidence>
<name>A0A967F317_9PROT</name>
<dbReference type="EMBL" id="JAAQPH010000032">
    <property type="protein sequence ID" value="NIA72092.1"/>
    <property type="molecule type" value="Genomic_DNA"/>
</dbReference>
<accession>A0A967F317</accession>
<evidence type="ECO:0000313" key="2">
    <source>
        <dbReference type="EMBL" id="NIA72092.1"/>
    </source>
</evidence>
<dbReference type="InterPro" id="IPR006750">
    <property type="entry name" value="YdcZ"/>
</dbReference>
<proteinExistence type="predicted"/>
<evidence type="ECO:0000256" key="1">
    <source>
        <dbReference type="SAM" id="Phobius"/>
    </source>
</evidence>